<protein>
    <recommendedName>
        <fullName evidence="4">ACB domain-containing protein</fullName>
    </recommendedName>
</protein>
<feature type="region of interest" description="Disordered" evidence="2">
    <location>
        <begin position="220"/>
        <end position="241"/>
    </location>
</feature>
<keyword evidence="3" id="KW-0472">Membrane</keyword>
<feature type="compositionally biased region" description="Basic residues" evidence="2">
    <location>
        <begin position="227"/>
        <end position="236"/>
    </location>
</feature>
<comment type="caution">
    <text evidence="5">The sequence shown here is derived from an EMBL/GenBank/DDBJ whole genome shotgun (WGS) entry which is preliminary data.</text>
</comment>
<keyword evidence="1" id="KW-0446">Lipid-binding</keyword>
<evidence type="ECO:0000256" key="3">
    <source>
        <dbReference type="SAM" id="Phobius"/>
    </source>
</evidence>
<evidence type="ECO:0000256" key="2">
    <source>
        <dbReference type="SAM" id="MobiDB-lite"/>
    </source>
</evidence>
<dbReference type="EMBL" id="JBGFUD010010647">
    <property type="protein sequence ID" value="MFH4982970.1"/>
    <property type="molecule type" value="Genomic_DNA"/>
</dbReference>
<feature type="domain" description="ACB" evidence="4">
    <location>
        <begin position="15"/>
        <end position="104"/>
    </location>
</feature>
<evidence type="ECO:0000313" key="5">
    <source>
        <dbReference type="EMBL" id="MFH4982970.1"/>
    </source>
</evidence>
<dbReference type="PRINTS" id="PR00689">
    <property type="entry name" value="ACOABINDINGP"/>
</dbReference>
<name>A0ABD6ESM9_9BILA</name>
<dbReference type="PROSITE" id="PS51228">
    <property type="entry name" value="ACB_2"/>
    <property type="match status" value="1"/>
</dbReference>
<dbReference type="Pfam" id="PF00887">
    <property type="entry name" value="ACBP"/>
    <property type="match status" value="1"/>
</dbReference>
<keyword evidence="3" id="KW-1133">Transmembrane helix</keyword>
<feature type="region of interest" description="Disordered" evidence="2">
    <location>
        <begin position="153"/>
        <end position="206"/>
    </location>
</feature>
<organism evidence="5 6">
    <name type="scientific">Gnathostoma spinigerum</name>
    <dbReference type="NCBI Taxonomy" id="75299"/>
    <lineage>
        <taxon>Eukaryota</taxon>
        <taxon>Metazoa</taxon>
        <taxon>Ecdysozoa</taxon>
        <taxon>Nematoda</taxon>
        <taxon>Chromadorea</taxon>
        <taxon>Rhabditida</taxon>
        <taxon>Spirurina</taxon>
        <taxon>Gnathostomatomorpha</taxon>
        <taxon>Gnathostomatoidea</taxon>
        <taxon>Gnathostomatidae</taxon>
        <taxon>Gnathostoma</taxon>
    </lineage>
</organism>
<dbReference type="PANTHER" id="PTHR23310">
    <property type="entry name" value="ACYL-COA-BINDING PROTEIN, ACBP"/>
    <property type="match status" value="1"/>
</dbReference>
<dbReference type="AlphaFoldDB" id="A0ABD6ESM9"/>
<evidence type="ECO:0000256" key="1">
    <source>
        <dbReference type="ARBA" id="ARBA00023121"/>
    </source>
</evidence>
<accession>A0ABD6ESM9</accession>
<reference evidence="5 6" key="1">
    <citation type="submission" date="2024-08" db="EMBL/GenBank/DDBJ databases">
        <title>Gnathostoma spinigerum genome.</title>
        <authorList>
            <person name="Gonzalez-Bertolin B."/>
            <person name="Monzon S."/>
            <person name="Zaballos A."/>
            <person name="Jimenez P."/>
            <person name="Dekumyoy P."/>
            <person name="Varona S."/>
            <person name="Cuesta I."/>
            <person name="Sumanam S."/>
            <person name="Adisakwattana P."/>
            <person name="Gasser R.B."/>
            <person name="Hernandez-Gonzalez A."/>
            <person name="Young N.D."/>
            <person name="Perteguer M.J."/>
        </authorList>
    </citation>
    <scope>NUCLEOTIDE SEQUENCE [LARGE SCALE GENOMIC DNA]</scope>
    <source>
        <strain evidence="5">AL3</strain>
        <tissue evidence="5">Liver</tissue>
    </source>
</reference>
<sequence length="327" mass="36907">MSFINGLEKADGPTLAAKFQASVEIVQLLPRDGPLQISTSDKLAFYSLFKQASIGICNVPRPSFWNVVEIHKWNAWKSLGDMSSVNAQELYVNKLKAFVQQAFTEYGTDALFRGTAKNYQKIIRSKLAIIGIEIPNNGVSEIAVSRLSDGNENYNNHNTSSHTKSCVKKSELEERKPHEACSTNDKNSYGCESNESPQLSSCHQSDEDFVDAEDAVPSAQVGEVRKVKSSPNRKMRSKEVRSGSETESFNSIYHQCILLMSQQMNAIANHLSTLLRAIKAQQQLMSTVISRNFPEVHSVLCSWRMFIFLLLWPFVVNILMRYLPFWR</sequence>
<feature type="compositionally biased region" description="Polar residues" evidence="2">
    <location>
        <begin position="153"/>
        <end position="164"/>
    </location>
</feature>
<dbReference type="GO" id="GO:0008289">
    <property type="term" value="F:lipid binding"/>
    <property type="evidence" value="ECO:0007669"/>
    <property type="project" value="UniProtKB-KW"/>
</dbReference>
<feature type="compositionally biased region" description="Basic and acidic residues" evidence="2">
    <location>
        <begin position="168"/>
        <end position="179"/>
    </location>
</feature>
<feature type="transmembrane region" description="Helical" evidence="3">
    <location>
        <begin position="303"/>
        <end position="323"/>
    </location>
</feature>
<dbReference type="Proteomes" id="UP001608902">
    <property type="component" value="Unassembled WGS sequence"/>
</dbReference>
<dbReference type="SUPFAM" id="SSF47027">
    <property type="entry name" value="Acyl-CoA binding protein"/>
    <property type="match status" value="1"/>
</dbReference>
<keyword evidence="3" id="KW-0812">Transmembrane</keyword>
<dbReference type="Gene3D" id="1.20.80.10">
    <property type="match status" value="1"/>
</dbReference>
<dbReference type="InterPro" id="IPR014352">
    <property type="entry name" value="FERM/acyl-CoA-bd_prot_sf"/>
</dbReference>
<gene>
    <name evidence="5" type="ORF">AB6A40_009679</name>
</gene>
<dbReference type="InterPro" id="IPR035984">
    <property type="entry name" value="Acyl-CoA-binding_sf"/>
</dbReference>
<proteinExistence type="predicted"/>
<feature type="compositionally biased region" description="Polar residues" evidence="2">
    <location>
        <begin position="181"/>
        <end position="203"/>
    </location>
</feature>
<evidence type="ECO:0000259" key="4">
    <source>
        <dbReference type="PROSITE" id="PS51228"/>
    </source>
</evidence>
<dbReference type="InterPro" id="IPR000582">
    <property type="entry name" value="Acyl-CoA-binding_protein"/>
</dbReference>
<evidence type="ECO:0000313" key="6">
    <source>
        <dbReference type="Proteomes" id="UP001608902"/>
    </source>
</evidence>
<dbReference type="PANTHER" id="PTHR23310:SF77">
    <property type="entry name" value="LD25952P"/>
    <property type="match status" value="1"/>
</dbReference>
<keyword evidence="6" id="KW-1185">Reference proteome</keyword>